<evidence type="ECO:0000313" key="14">
    <source>
        <dbReference type="Proteomes" id="UP000602395"/>
    </source>
</evidence>
<dbReference type="InterPro" id="IPR017665">
    <property type="entry name" value="Guanylate_kinase"/>
</dbReference>
<keyword evidence="5 11" id="KW-0808">Transferase</keyword>
<dbReference type="Gene3D" id="3.40.50.300">
    <property type="entry name" value="P-loop containing nucleotide triphosphate hydrolases"/>
    <property type="match status" value="1"/>
</dbReference>
<dbReference type="EMBL" id="JACWMS010000004">
    <property type="protein sequence ID" value="MBD1321914.1"/>
    <property type="molecule type" value="Genomic_DNA"/>
</dbReference>
<dbReference type="InterPro" id="IPR027417">
    <property type="entry name" value="P-loop_NTPase"/>
</dbReference>
<dbReference type="SUPFAM" id="SSF52540">
    <property type="entry name" value="P-loop containing nucleoside triphosphate hydrolases"/>
    <property type="match status" value="1"/>
</dbReference>
<keyword evidence="7 11" id="KW-0418">Kinase</keyword>
<dbReference type="PROSITE" id="PS00856">
    <property type="entry name" value="GUANYLATE_KINASE_1"/>
    <property type="match status" value="1"/>
</dbReference>
<comment type="function">
    <text evidence="1 11">Essential for recycling GMP and indirectly, cGMP.</text>
</comment>
<evidence type="ECO:0000256" key="2">
    <source>
        <dbReference type="ARBA" id="ARBA00005790"/>
    </source>
</evidence>
<dbReference type="GO" id="GO:0004385">
    <property type="term" value="F:GMP kinase activity"/>
    <property type="evidence" value="ECO:0007669"/>
    <property type="project" value="UniProtKB-EC"/>
</dbReference>
<comment type="subcellular location">
    <subcellularLocation>
        <location evidence="11">Cytoplasm</location>
    </subcellularLocation>
</comment>
<evidence type="ECO:0000256" key="11">
    <source>
        <dbReference type="HAMAP-Rule" id="MF_00328"/>
    </source>
</evidence>
<evidence type="ECO:0000259" key="12">
    <source>
        <dbReference type="PROSITE" id="PS50052"/>
    </source>
</evidence>
<dbReference type="CDD" id="cd00071">
    <property type="entry name" value="GMPK"/>
    <property type="match status" value="1"/>
</dbReference>
<dbReference type="Pfam" id="PF00625">
    <property type="entry name" value="Guanylate_kin"/>
    <property type="match status" value="1"/>
</dbReference>
<feature type="binding site" evidence="11">
    <location>
        <begin position="22"/>
        <end position="29"/>
    </location>
    <ligand>
        <name>ATP</name>
        <dbReference type="ChEBI" id="CHEBI:30616"/>
    </ligand>
</feature>
<feature type="domain" description="Guanylate kinase-like" evidence="12">
    <location>
        <begin position="15"/>
        <end position="195"/>
    </location>
</feature>
<dbReference type="InterPro" id="IPR008144">
    <property type="entry name" value="Guanylate_kin-like_dom"/>
</dbReference>
<keyword evidence="11" id="KW-0963">Cytoplasm</keyword>
<name>A0ABR7WJF6_9ACTN</name>
<dbReference type="NCBIfam" id="TIGR03263">
    <property type="entry name" value="guanyl_kin"/>
    <property type="match status" value="1"/>
</dbReference>
<evidence type="ECO:0000256" key="4">
    <source>
        <dbReference type="ARBA" id="ARBA00016296"/>
    </source>
</evidence>
<dbReference type="HAMAP" id="MF_00328">
    <property type="entry name" value="Guanylate_kinase"/>
    <property type="match status" value="1"/>
</dbReference>
<evidence type="ECO:0000256" key="9">
    <source>
        <dbReference type="ARBA" id="ARBA00030128"/>
    </source>
</evidence>
<dbReference type="InterPro" id="IPR020590">
    <property type="entry name" value="Guanylate_kinase_CS"/>
</dbReference>
<evidence type="ECO:0000256" key="8">
    <source>
        <dbReference type="ARBA" id="ARBA00022840"/>
    </source>
</evidence>
<evidence type="ECO:0000256" key="5">
    <source>
        <dbReference type="ARBA" id="ARBA00022679"/>
    </source>
</evidence>
<comment type="catalytic activity">
    <reaction evidence="10 11">
        <text>GMP + ATP = GDP + ADP</text>
        <dbReference type="Rhea" id="RHEA:20780"/>
        <dbReference type="ChEBI" id="CHEBI:30616"/>
        <dbReference type="ChEBI" id="CHEBI:58115"/>
        <dbReference type="ChEBI" id="CHEBI:58189"/>
        <dbReference type="ChEBI" id="CHEBI:456216"/>
        <dbReference type="EC" id="2.7.4.8"/>
    </reaction>
</comment>
<sequence>MTRPPQQPQSERTRGRLVVLVGPSAVGKSTVVSKVRELLPTMHFSVSATTRAPRPGEVDGRDYHFVSGDEFDRMIADDELLEWAEIHGGLQRSGTPVKPVVEALEQGVPVLVEVDLAGARNVVRRLPEAVSVFLAPPSWDELVSRLTGRGTETPDAVARRLETARTEMDAQDEFGHVLVNHQVDQVASELVSLLVGSEDSASHPTPTGQSTSDV</sequence>
<reference evidence="13 14" key="1">
    <citation type="submission" date="2020-09" db="EMBL/GenBank/DDBJ databases">
        <title>Novel species in genus Gordonia.</title>
        <authorList>
            <person name="Zhang G."/>
        </authorList>
    </citation>
    <scope>NUCLEOTIDE SEQUENCE [LARGE SCALE GENOMIC DNA]</scope>
    <source>
        <strain evidence="13 14">ON-33</strain>
    </source>
</reference>
<comment type="similarity">
    <text evidence="2 11">Belongs to the guanylate kinase family.</text>
</comment>
<accession>A0ABR7WJF6</accession>
<dbReference type="RefSeq" id="WP_164307940.1">
    <property type="nucleotide sequence ID" value="NZ_BAABAD010000004.1"/>
</dbReference>
<keyword evidence="6 11" id="KW-0547">Nucleotide-binding</keyword>
<dbReference type="InterPro" id="IPR008145">
    <property type="entry name" value="GK/Ca_channel_bsu"/>
</dbReference>
<proteinExistence type="inferred from homology"/>
<keyword evidence="14" id="KW-1185">Reference proteome</keyword>
<dbReference type="EC" id="2.7.4.8" evidence="3 11"/>
<dbReference type="Proteomes" id="UP000602395">
    <property type="component" value="Unassembled WGS sequence"/>
</dbReference>
<organism evidence="13 14">
    <name type="scientific">Gordonia hankookensis</name>
    <dbReference type="NCBI Taxonomy" id="589403"/>
    <lineage>
        <taxon>Bacteria</taxon>
        <taxon>Bacillati</taxon>
        <taxon>Actinomycetota</taxon>
        <taxon>Actinomycetes</taxon>
        <taxon>Mycobacteriales</taxon>
        <taxon>Gordoniaceae</taxon>
        <taxon>Gordonia</taxon>
    </lineage>
</organism>
<evidence type="ECO:0000313" key="13">
    <source>
        <dbReference type="EMBL" id="MBD1321914.1"/>
    </source>
</evidence>
<evidence type="ECO:0000256" key="6">
    <source>
        <dbReference type="ARBA" id="ARBA00022741"/>
    </source>
</evidence>
<evidence type="ECO:0000256" key="10">
    <source>
        <dbReference type="ARBA" id="ARBA00048594"/>
    </source>
</evidence>
<gene>
    <name evidence="11 13" type="primary">gmk</name>
    <name evidence="13" type="ORF">IDF66_20250</name>
</gene>
<keyword evidence="8 11" id="KW-0067">ATP-binding</keyword>
<evidence type="ECO:0000256" key="3">
    <source>
        <dbReference type="ARBA" id="ARBA00012961"/>
    </source>
</evidence>
<dbReference type="PANTHER" id="PTHR23117:SF13">
    <property type="entry name" value="GUANYLATE KINASE"/>
    <property type="match status" value="1"/>
</dbReference>
<protein>
    <recommendedName>
        <fullName evidence="4 11">Guanylate kinase</fullName>
        <ecNumber evidence="3 11">2.7.4.8</ecNumber>
    </recommendedName>
    <alternativeName>
        <fullName evidence="9 11">GMP kinase</fullName>
    </alternativeName>
</protein>
<evidence type="ECO:0000256" key="7">
    <source>
        <dbReference type="ARBA" id="ARBA00022777"/>
    </source>
</evidence>
<dbReference type="Gene3D" id="3.30.63.10">
    <property type="entry name" value="Guanylate Kinase phosphate binding domain"/>
    <property type="match status" value="1"/>
</dbReference>
<evidence type="ECO:0000256" key="1">
    <source>
        <dbReference type="ARBA" id="ARBA00003531"/>
    </source>
</evidence>
<comment type="caution">
    <text evidence="13">The sequence shown here is derived from an EMBL/GenBank/DDBJ whole genome shotgun (WGS) entry which is preliminary data.</text>
</comment>
<dbReference type="PANTHER" id="PTHR23117">
    <property type="entry name" value="GUANYLATE KINASE-RELATED"/>
    <property type="match status" value="1"/>
</dbReference>
<dbReference type="PROSITE" id="PS50052">
    <property type="entry name" value="GUANYLATE_KINASE_2"/>
    <property type="match status" value="1"/>
</dbReference>
<dbReference type="SMART" id="SM00072">
    <property type="entry name" value="GuKc"/>
    <property type="match status" value="1"/>
</dbReference>